<feature type="region of interest" description="Disordered" evidence="5">
    <location>
        <begin position="45"/>
        <end position="64"/>
    </location>
</feature>
<accession>A0ABQ9NE85</accession>
<dbReference type="InterPro" id="IPR000048">
    <property type="entry name" value="IQ_motif_EF-hand-BS"/>
</dbReference>
<sequence length="473" mass="53727">MAKKRSWFNLVRKFFISDTQSKQEKKDKKRKWVFFGRLKMKSRLASISAPSPPRERTTLSESEQEQSKRALDVALATAAAAEAAVAAAHAAAEAVLLTGVPHSSTHQCDKETEQLSSMKIQADTRHSTHQCEREIQEIAALKIQATFRGYLARKALRALKGIVKLQAIIRGRNVRRQAMNTLKCLQSIVNIQSQVCAKRIQTVEGTCFSDKTKQFQNLRDKIIRVDTNCQKRWDGSILTKEELDTLFLSKKEAAIKRERIKEYSFNHRNSAETERNKVNGRWRYWLEQWVDSQVSNKSKELEDLDTVLTSSPKPRVEYRGKQLKLRGLQRQDQVEGLDSPTTAPRRSFHRKQCSLGEDNSFSRSHVIPTYMAATESAKAKARSMSSPKLRPGSFDAYSDSYSPCKNKLSLIPSTATEVPSSCSFGRPSPYQQQQRSPSIKGLPVPVKSNRTLKDLSLNSECSLRTWDRQNAFQ</sequence>
<proteinExistence type="inferred from homology"/>
<dbReference type="InterPro" id="IPR025064">
    <property type="entry name" value="DUF4005"/>
</dbReference>
<dbReference type="PANTHER" id="PTHR32295:SF41">
    <property type="entry name" value="PROTEIN IQ-DOMAIN 11"/>
    <property type="match status" value="1"/>
</dbReference>
<dbReference type="Pfam" id="PF13178">
    <property type="entry name" value="DUF4005"/>
    <property type="match status" value="1"/>
</dbReference>
<feature type="region of interest" description="Disordered" evidence="5">
    <location>
        <begin position="422"/>
        <end position="447"/>
    </location>
</feature>
<reference evidence="7" key="1">
    <citation type="journal article" date="2023" name="Plant Biotechnol. J.">
        <title>Chromosome-level wild Hevea brasiliensis genome provides new tools for genomic-assisted breeding and valuable loci to elevate rubber yield.</title>
        <authorList>
            <person name="Cheng H."/>
            <person name="Song X."/>
            <person name="Hu Y."/>
            <person name="Wu T."/>
            <person name="Yang Q."/>
            <person name="An Z."/>
            <person name="Feng S."/>
            <person name="Deng Z."/>
            <person name="Wu W."/>
            <person name="Zeng X."/>
            <person name="Tu M."/>
            <person name="Wang X."/>
            <person name="Huang H."/>
        </authorList>
    </citation>
    <scope>NUCLEOTIDE SEQUENCE</scope>
    <source>
        <strain evidence="7">MT/VB/25A 57/8</strain>
    </source>
</reference>
<evidence type="ECO:0000313" key="8">
    <source>
        <dbReference type="Proteomes" id="UP001174677"/>
    </source>
</evidence>
<name>A0ABQ9NE85_HEVBR</name>
<evidence type="ECO:0000313" key="7">
    <source>
        <dbReference type="EMBL" id="KAJ9190608.1"/>
    </source>
</evidence>
<evidence type="ECO:0000256" key="2">
    <source>
        <dbReference type="ARBA" id="ARBA00024341"/>
    </source>
</evidence>
<gene>
    <name evidence="7" type="ORF">P3X46_001792</name>
</gene>
<dbReference type="Pfam" id="PF00612">
    <property type="entry name" value="IQ"/>
    <property type="match status" value="2"/>
</dbReference>
<dbReference type="CDD" id="cd23767">
    <property type="entry name" value="IQCD"/>
    <property type="match status" value="1"/>
</dbReference>
<dbReference type="SMART" id="SM00015">
    <property type="entry name" value="IQ"/>
    <property type="match status" value="2"/>
</dbReference>
<organism evidence="7 8">
    <name type="scientific">Hevea brasiliensis</name>
    <name type="common">Para rubber tree</name>
    <name type="synonym">Siphonia brasiliensis</name>
    <dbReference type="NCBI Taxonomy" id="3981"/>
    <lineage>
        <taxon>Eukaryota</taxon>
        <taxon>Viridiplantae</taxon>
        <taxon>Streptophyta</taxon>
        <taxon>Embryophyta</taxon>
        <taxon>Tracheophyta</taxon>
        <taxon>Spermatophyta</taxon>
        <taxon>Magnoliopsida</taxon>
        <taxon>eudicotyledons</taxon>
        <taxon>Gunneridae</taxon>
        <taxon>Pentapetalae</taxon>
        <taxon>rosids</taxon>
        <taxon>fabids</taxon>
        <taxon>Malpighiales</taxon>
        <taxon>Euphorbiaceae</taxon>
        <taxon>Crotonoideae</taxon>
        <taxon>Micrandreae</taxon>
        <taxon>Hevea</taxon>
    </lineage>
</organism>
<protein>
    <recommendedName>
        <fullName evidence="6">DUF4005 domain-containing protein</fullName>
    </recommendedName>
</protein>
<evidence type="ECO:0000259" key="6">
    <source>
        <dbReference type="Pfam" id="PF13178"/>
    </source>
</evidence>
<dbReference type="PANTHER" id="PTHR32295">
    <property type="entry name" value="IQ-DOMAIN 5-RELATED"/>
    <property type="match status" value="1"/>
</dbReference>
<keyword evidence="8" id="KW-1185">Reference proteome</keyword>
<evidence type="ECO:0000256" key="5">
    <source>
        <dbReference type="SAM" id="MobiDB-lite"/>
    </source>
</evidence>
<comment type="caution">
    <text evidence="7">The sequence shown here is derived from an EMBL/GenBank/DDBJ whole genome shotgun (WGS) entry which is preliminary data.</text>
</comment>
<dbReference type="InterPro" id="IPR027417">
    <property type="entry name" value="P-loop_NTPase"/>
</dbReference>
<feature type="compositionally biased region" description="Low complexity" evidence="5">
    <location>
        <begin position="426"/>
        <end position="438"/>
    </location>
</feature>
<evidence type="ECO:0000256" key="1">
    <source>
        <dbReference type="ARBA" id="ARBA00022860"/>
    </source>
</evidence>
<dbReference type="PROSITE" id="PS50096">
    <property type="entry name" value="IQ"/>
    <property type="match status" value="2"/>
</dbReference>
<dbReference type="SUPFAM" id="SSF52540">
    <property type="entry name" value="P-loop containing nucleoside triphosphate hydrolases"/>
    <property type="match status" value="1"/>
</dbReference>
<dbReference type="Proteomes" id="UP001174677">
    <property type="component" value="Chromosome 1"/>
</dbReference>
<evidence type="ECO:0000256" key="4">
    <source>
        <dbReference type="ARBA" id="ARBA00045534"/>
    </source>
</evidence>
<feature type="region of interest" description="Disordered" evidence="5">
    <location>
        <begin position="329"/>
        <end position="353"/>
    </location>
</feature>
<keyword evidence="1" id="KW-0112">Calmodulin-binding</keyword>
<dbReference type="EMBL" id="JARPOI010000001">
    <property type="protein sequence ID" value="KAJ9190608.1"/>
    <property type="molecule type" value="Genomic_DNA"/>
</dbReference>
<comment type="subunit">
    <text evidence="3">Binds to multiple calmodulin (CaM) in the presence of Ca(2+) and CaM-like proteins.</text>
</comment>
<comment type="function">
    <text evidence="4">May be involved in cooperative interactions with calmodulins or calmodulin-like proteins. Recruits calmodulin proteins to microtubules, thus being a potential scaffold in cellular signaling and trafficking. May associate with nucleic acids and regulate gene expression at the transcriptional or post-transcriptional level.</text>
</comment>
<comment type="similarity">
    <text evidence="2">Belongs to the IQD family.</text>
</comment>
<feature type="domain" description="DUF4005" evidence="6">
    <location>
        <begin position="352"/>
        <end position="427"/>
    </location>
</feature>
<dbReference type="Gene3D" id="1.20.5.190">
    <property type="match status" value="1"/>
</dbReference>
<evidence type="ECO:0000256" key="3">
    <source>
        <dbReference type="ARBA" id="ARBA00024378"/>
    </source>
</evidence>